<gene>
    <name evidence="5" type="ORF">BT67DRAFT_491024</name>
</gene>
<feature type="compositionally biased region" description="Low complexity" evidence="3">
    <location>
        <begin position="1436"/>
        <end position="1457"/>
    </location>
</feature>
<organism evidence="5 6">
    <name type="scientific">Trichocladium antarcticum</name>
    <dbReference type="NCBI Taxonomy" id="1450529"/>
    <lineage>
        <taxon>Eukaryota</taxon>
        <taxon>Fungi</taxon>
        <taxon>Dikarya</taxon>
        <taxon>Ascomycota</taxon>
        <taxon>Pezizomycotina</taxon>
        <taxon>Sordariomycetes</taxon>
        <taxon>Sordariomycetidae</taxon>
        <taxon>Sordariales</taxon>
        <taxon>Chaetomiaceae</taxon>
        <taxon>Trichocladium</taxon>
    </lineage>
</organism>
<feature type="compositionally biased region" description="Basic residues" evidence="3">
    <location>
        <begin position="1424"/>
        <end position="1434"/>
    </location>
</feature>
<dbReference type="PANTHER" id="PTHR43439:SF2">
    <property type="entry name" value="ENZYME, PUTATIVE (JCVI)-RELATED"/>
    <property type="match status" value="1"/>
</dbReference>
<dbReference type="InterPro" id="IPR013120">
    <property type="entry name" value="FAR_NAD-bd"/>
</dbReference>
<dbReference type="Pfam" id="PF00501">
    <property type="entry name" value="AMP-binding"/>
    <property type="match status" value="1"/>
</dbReference>
<accession>A0AAN6UNE9</accession>
<name>A0AAN6UNE9_9PEZI</name>
<dbReference type="InterPro" id="IPR036291">
    <property type="entry name" value="NAD(P)-bd_dom_sf"/>
</dbReference>
<reference evidence="5" key="1">
    <citation type="journal article" date="2023" name="Mol. Phylogenet. Evol.">
        <title>Genome-scale phylogeny and comparative genomics of the fungal order Sordariales.</title>
        <authorList>
            <person name="Hensen N."/>
            <person name="Bonometti L."/>
            <person name="Westerberg I."/>
            <person name="Brannstrom I.O."/>
            <person name="Guillou S."/>
            <person name="Cros-Aarteil S."/>
            <person name="Calhoun S."/>
            <person name="Haridas S."/>
            <person name="Kuo A."/>
            <person name="Mondo S."/>
            <person name="Pangilinan J."/>
            <person name="Riley R."/>
            <person name="LaButti K."/>
            <person name="Andreopoulos B."/>
            <person name="Lipzen A."/>
            <person name="Chen C."/>
            <person name="Yan M."/>
            <person name="Daum C."/>
            <person name="Ng V."/>
            <person name="Clum A."/>
            <person name="Steindorff A."/>
            <person name="Ohm R.A."/>
            <person name="Martin F."/>
            <person name="Silar P."/>
            <person name="Natvig D.O."/>
            <person name="Lalanne C."/>
            <person name="Gautier V."/>
            <person name="Ament-Velasquez S.L."/>
            <person name="Kruys A."/>
            <person name="Hutchinson M.I."/>
            <person name="Powell A.J."/>
            <person name="Barry K."/>
            <person name="Miller A.N."/>
            <person name="Grigoriev I.V."/>
            <person name="Debuchy R."/>
            <person name="Gladieux P."/>
            <person name="Hiltunen Thoren M."/>
            <person name="Johannesson H."/>
        </authorList>
    </citation>
    <scope>NUCLEOTIDE SEQUENCE</scope>
    <source>
        <strain evidence="5">CBS 123565</strain>
    </source>
</reference>
<dbReference type="InterPro" id="IPR036736">
    <property type="entry name" value="ACP-like_sf"/>
</dbReference>
<reference evidence="5" key="2">
    <citation type="submission" date="2023-05" db="EMBL/GenBank/DDBJ databases">
        <authorList>
            <consortium name="Lawrence Berkeley National Laboratory"/>
            <person name="Steindorff A."/>
            <person name="Hensen N."/>
            <person name="Bonometti L."/>
            <person name="Westerberg I."/>
            <person name="Brannstrom I.O."/>
            <person name="Guillou S."/>
            <person name="Cros-Aarteil S."/>
            <person name="Calhoun S."/>
            <person name="Haridas S."/>
            <person name="Kuo A."/>
            <person name="Mondo S."/>
            <person name="Pangilinan J."/>
            <person name="Riley R."/>
            <person name="Labutti K."/>
            <person name="Andreopoulos B."/>
            <person name="Lipzen A."/>
            <person name="Chen C."/>
            <person name="Yanf M."/>
            <person name="Daum C."/>
            <person name="Ng V."/>
            <person name="Clum A."/>
            <person name="Ohm R."/>
            <person name="Martin F."/>
            <person name="Silar P."/>
            <person name="Natvig D."/>
            <person name="Lalanne C."/>
            <person name="Gautier V."/>
            <person name="Ament-Velasquez S.L."/>
            <person name="Kruys A."/>
            <person name="Hutchinson M.I."/>
            <person name="Powell A.J."/>
            <person name="Barry K."/>
            <person name="Miller A.N."/>
            <person name="Grigoriev I.V."/>
            <person name="Debuchy R."/>
            <person name="Gladieux P."/>
            <person name="Thoren M.H."/>
            <person name="Johannesson H."/>
        </authorList>
    </citation>
    <scope>NUCLEOTIDE SEQUENCE</scope>
    <source>
        <strain evidence="5">CBS 123565</strain>
    </source>
</reference>
<sequence>MLFSKIQRRCHPLYKPLRACRATRYLQTTRRNDTNAAQMAQQTPRYGKRLLVNIVDERARTDPGREWISVPKTSNPKDGWRKITYGQAANAINRVAHKLTDTTGRPDKGEFRTAAYLGPNDVRYLAFVLGAVKAGYQALLISPRNSLEGQLHLFEQTDCNIIWFEASYKDTVQSWVQERDMHALMTFPVSGWFPDEPISPFPYHKTFEEAEWDPLLILHTSGSTGFPKPIVARQGMLAIGDAYHNLAPWKGRKIWLEEMARRSKRVLHPMPLYHAAAMYISLLLVHYWDVPAALGIGNRPLSADMVMECLEYADADAVVVPPVILEELSQEQEYMDVLKELAFVAFGGGTRADDESTTGNLAGKAGDRLVKEGTTLVNLISTTEFTPYPFYWQPNPELWRYFIYNSELFGCEWKESAEEHAYEQVIVRKDKHPGYQGIFYTFPDAKEYSTKDLYKPHPSLPDHWIYHGRADNIIVFSNGEKLNPVSIENAMMDHPGVRGAIVVGSNRFQPALILEPAHHPQGEQGAKEFIDSLWPTVVKANKETVAHGQIGRQFIALSNPNKPFLRAGKGTVQRAGTIRMYKEEIDKIYAHVGEVTSSEAPRLDLSSKEGLTQSIETLFEKWLQAPKLAPDTDFFTVGIDSMQVINASRLLRAGLEGAGVRVDASALATRVIYGHPTSRRLAEYLFSVVNKEGQDATAGEAQEEDHAIETMLAKYTTHMPAARTDKPPPADESQVVVITGTTGALGSYMLGLASACPRVKKIICFNRSADARERQMKSNAERGLGTDLSKAEFLQGDLSEFDFGLGRDVYERLRGEVDRVIHNQWPVNFNIPVESFEPHIRGVRNLVDFSCSAAKRVPIIFISSIATVDAWKRPEPVPERSLRDLDISTGGYGRSKLVSSLILDKAREVSGVPTEIVRVGQIGGPSSEEGYWNRQEWLPSIVASSVYLGMLPDSLGQMTTVDWTPIEGIAKLVLEVSGVTDKVALEDIHGYFHGINPEKTDWEPLANAVKDFYGGRIKKLVPLDEWVSALEKSQTKTEDISKNPGVKLLETYKTWARAAKEGQRYVAMDLDRTKSRSKTMRNMHAITPELMKNWSFLSPRLPPQNRGHRIPPSGRFPNASASHPAMRHSPPSGVTGPIHLKRSVSSVSAYKLPLNMVMPTVKRAPATGLWLATRSATEWTSCHAVSIPIAHARPAAGVRRESAPVGQLVGLGDVLLETVGAKRAEADGGGAEDGACLPEEGAAHCVGVGVCGRLFGGGEERRAFVCRRHFAVSGRIAEESIGASGFFASKHQPAPRDRTLTSMPGLPTTNDVVPGTHVNIVLKEDQPTGRTVSGAVSQLLTHGNHPRGIKVRLTDGRVGRVQSMAGGAAASAGLPPAQSEGNTGTKMDGPATAPVYGGRGQYYDVRAEPQPMQQIGLEAYIKPAKKRGRGKGKKAGGSASEATTGTGSDSAAASEGAVGRSAPGLEETTCPVCGDFRGDAAALNHHVQSHFKD</sequence>
<dbReference type="InterPro" id="IPR006162">
    <property type="entry name" value="Ppantetheine_attach_site"/>
</dbReference>
<feature type="region of interest" description="Disordered" evidence="3">
    <location>
        <begin position="1112"/>
        <end position="1138"/>
    </location>
</feature>
<dbReference type="Pfam" id="PF07993">
    <property type="entry name" value="NAD_binding_4"/>
    <property type="match status" value="1"/>
</dbReference>
<evidence type="ECO:0000313" key="6">
    <source>
        <dbReference type="Proteomes" id="UP001304895"/>
    </source>
</evidence>
<dbReference type="SUPFAM" id="SSF56801">
    <property type="entry name" value="Acetyl-CoA synthetase-like"/>
    <property type="match status" value="1"/>
</dbReference>
<dbReference type="InterPro" id="IPR000873">
    <property type="entry name" value="AMP-dep_synth/lig_dom"/>
</dbReference>
<evidence type="ECO:0000259" key="4">
    <source>
        <dbReference type="SMART" id="SM00823"/>
    </source>
</evidence>
<dbReference type="InterPro" id="IPR009081">
    <property type="entry name" value="PP-bd_ACP"/>
</dbReference>
<keyword evidence="6" id="KW-1185">Reference proteome</keyword>
<dbReference type="Gene3D" id="3.40.50.12780">
    <property type="entry name" value="N-terminal domain of ligase-like"/>
    <property type="match status" value="1"/>
</dbReference>
<dbReference type="InterPro" id="IPR020806">
    <property type="entry name" value="PKS_PP-bd"/>
</dbReference>
<dbReference type="Proteomes" id="UP001304895">
    <property type="component" value="Unassembled WGS sequence"/>
</dbReference>
<dbReference type="GO" id="GO:0031177">
    <property type="term" value="F:phosphopantetheine binding"/>
    <property type="evidence" value="ECO:0007669"/>
    <property type="project" value="InterPro"/>
</dbReference>
<dbReference type="Pfam" id="PF09962">
    <property type="entry name" value="DUF2196"/>
    <property type="match status" value="1"/>
</dbReference>
<evidence type="ECO:0000256" key="3">
    <source>
        <dbReference type="SAM" id="MobiDB-lite"/>
    </source>
</evidence>
<dbReference type="EMBL" id="MU853404">
    <property type="protein sequence ID" value="KAK4135994.1"/>
    <property type="molecule type" value="Genomic_DNA"/>
</dbReference>
<keyword evidence="2" id="KW-0597">Phosphoprotein</keyword>
<dbReference type="PROSITE" id="PS00455">
    <property type="entry name" value="AMP_BINDING"/>
    <property type="match status" value="1"/>
</dbReference>
<feature type="region of interest" description="Disordered" evidence="3">
    <location>
        <begin position="1287"/>
        <end position="1312"/>
    </location>
</feature>
<dbReference type="InterPro" id="IPR042099">
    <property type="entry name" value="ANL_N_sf"/>
</dbReference>
<dbReference type="PANTHER" id="PTHR43439">
    <property type="entry name" value="PHENYLACETATE-COENZYME A LIGASE"/>
    <property type="match status" value="1"/>
</dbReference>
<feature type="domain" description="Polyketide synthase-like phosphopantetheine-binding" evidence="4">
    <location>
        <begin position="615"/>
        <end position="689"/>
    </location>
</feature>
<protein>
    <submittedName>
        <fullName evidence="5">Acetyl-CoA synthetase-like protein</fullName>
    </submittedName>
</protein>
<dbReference type="Gene3D" id="1.10.1200.10">
    <property type="entry name" value="ACP-like"/>
    <property type="match status" value="1"/>
</dbReference>
<dbReference type="Gene3D" id="3.40.50.720">
    <property type="entry name" value="NAD(P)-binding Rossmann-like Domain"/>
    <property type="match status" value="1"/>
</dbReference>
<dbReference type="InterPro" id="IPR019240">
    <property type="entry name" value="DUF2196"/>
</dbReference>
<keyword evidence="1" id="KW-0596">Phosphopantetheine</keyword>
<feature type="region of interest" description="Disordered" evidence="3">
    <location>
        <begin position="1365"/>
        <end position="1392"/>
    </location>
</feature>
<comment type="caution">
    <text evidence="5">The sequence shown here is derived from an EMBL/GenBank/DDBJ whole genome shotgun (WGS) entry which is preliminary data.</text>
</comment>
<dbReference type="Pfam" id="PF23562">
    <property type="entry name" value="AMP-binding_C_3"/>
    <property type="match status" value="1"/>
</dbReference>
<proteinExistence type="predicted"/>
<evidence type="ECO:0000256" key="1">
    <source>
        <dbReference type="ARBA" id="ARBA00022450"/>
    </source>
</evidence>
<evidence type="ECO:0000256" key="2">
    <source>
        <dbReference type="ARBA" id="ARBA00022553"/>
    </source>
</evidence>
<dbReference type="SUPFAM" id="SSF47336">
    <property type="entry name" value="ACP-like"/>
    <property type="match status" value="1"/>
</dbReference>
<feature type="region of interest" description="Disordered" evidence="3">
    <location>
        <begin position="1424"/>
        <end position="1465"/>
    </location>
</feature>
<dbReference type="NCBIfam" id="TIGR03833">
    <property type="entry name" value="YwbE family protein"/>
    <property type="match status" value="1"/>
</dbReference>
<dbReference type="SUPFAM" id="SSF51735">
    <property type="entry name" value="NAD(P)-binding Rossmann-fold domains"/>
    <property type="match status" value="1"/>
</dbReference>
<dbReference type="InterPro" id="IPR020845">
    <property type="entry name" value="AMP-binding_CS"/>
</dbReference>
<evidence type="ECO:0000313" key="5">
    <source>
        <dbReference type="EMBL" id="KAK4135994.1"/>
    </source>
</evidence>
<dbReference type="Pfam" id="PF00550">
    <property type="entry name" value="PP-binding"/>
    <property type="match status" value="1"/>
</dbReference>
<dbReference type="PROSITE" id="PS00012">
    <property type="entry name" value="PHOSPHOPANTETHEINE"/>
    <property type="match status" value="1"/>
</dbReference>
<dbReference type="SMART" id="SM00823">
    <property type="entry name" value="PKS_PP"/>
    <property type="match status" value="1"/>
</dbReference>
<dbReference type="InterPro" id="IPR051414">
    <property type="entry name" value="Adenylate-forming_Reductase"/>
</dbReference>